<evidence type="ECO:0000256" key="1">
    <source>
        <dbReference type="ARBA" id="ARBA00023004"/>
    </source>
</evidence>
<dbReference type="PATRIC" id="fig|2162.10.peg.673"/>
<dbReference type="PANTHER" id="PTHR42954:SF2">
    <property type="entry name" value="FE(2+) TRANSPORT PROTEIN A"/>
    <property type="match status" value="1"/>
</dbReference>
<organism evidence="3 5">
    <name type="scientific">Methanobacterium formicicum</name>
    <dbReference type="NCBI Taxonomy" id="2162"/>
    <lineage>
        <taxon>Archaea</taxon>
        <taxon>Methanobacteriati</taxon>
        <taxon>Methanobacteriota</taxon>
        <taxon>Methanomada group</taxon>
        <taxon>Methanobacteria</taxon>
        <taxon>Methanobacteriales</taxon>
        <taxon>Methanobacteriaceae</taxon>
        <taxon>Methanobacterium</taxon>
    </lineage>
</organism>
<dbReference type="Proteomes" id="UP000062768">
    <property type="component" value="Chromosome I"/>
</dbReference>
<dbReference type="Gene3D" id="2.30.30.90">
    <property type="match status" value="1"/>
</dbReference>
<dbReference type="RefSeq" id="WP_048085481.1">
    <property type="nucleotide sequence ID" value="NZ_CP006933.1"/>
</dbReference>
<keyword evidence="1" id="KW-0408">Iron</keyword>
<dbReference type="EMBL" id="LN734822">
    <property type="protein sequence ID" value="CEL24290.1"/>
    <property type="molecule type" value="Genomic_DNA"/>
</dbReference>
<dbReference type="InterPro" id="IPR052713">
    <property type="entry name" value="FeoA"/>
</dbReference>
<feature type="domain" description="Ferrous iron transporter FeoA-like" evidence="2">
    <location>
        <begin position="3"/>
        <end position="75"/>
    </location>
</feature>
<evidence type="ECO:0000313" key="3">
    <source>
        <dbReference type="EMBL" id="AIS32520.1"/>
    </source>
</evidence>
<dbReference type="PANTHER" id="PTHR42954">
    <property type="entry name" value="FE(2+) TRANSPORT PROTEIN A"/>
    <property type="match status" value="1"/>
</dbReference>
<dbReference type="AlphaFoldDB" id="A0A089ZH26"/>
<dbReference type="InterPro" id="IPR008988">
    <property type="entry name" value="Transcriptional_repressor_C"/>
</dbReference>
<evidence type="ECO:0000313" key="4">
    <source>
        <dbReference type="EMBL" id="CEL24290.1"/>
    </source>
</evidence>
<keyword evidence="6" id="KW-1185">Reference proteome</keyword>
<dbReference type="KEGG" id="mfc:BRM9_1710"/>
<dbReference type="Pfam" id="PF04023">
    <property type="entry name" value="FeoA"/>
    <property type="match status" value="1"/>
</dbReference>
<protein>
    <submittedName>
        <fullName evidence="3">Ferrous iron transport protein A FeoA2</fullName>
    </submittedName>
</protein>
<dbReference type="GeneID" id="26738905"/>
<dbReference type="STRING" id="2162.BRM9_1710"/>
<dbReference type="InterPro" id="IPR038157">
    <property type="entry name" value="FeoA_core_dom"/>
</dbReference>
<dbReference type="GO" id="GO:0046914">
    <property type="term" value="F:transition metal ion binding"/>
    <property type="evidence" value="ECO:0007669"/>
    <property type="project" value="InterPro"/>
</dbReference>
<accession>A0A089ZH26</accession>
<evidence type="ECO:0000313" key="6">
    <source>
        <dbReference type="Proteomes" id="UP000062768"/>
    </source>
</evidence>
<dbReference type="SMART" id="SM00899">
    <property type="entry name" value="FeoA"/>
    <property type="match status" value="1"/>
</dbReference>
<dbReference type="Proteomes" id="UP000029661">
    <property type="component" value="Chromosome"/>
</dbReference>
<proteinExistence type="predicted"/>
<evidence type="ECO:0000313" key="5">
    <source>
        <dbReference type="Proteomes" id="UP000029661"/>
    </source>
</evidence>
<dbReference type="OrthoDB" id="87327at2157"/>
<reference evidence="4" key="2">
    <citation type="submission" date="2014-09" db="EMBL/GenBank/DDBJ databases">
        <authorList>
            <person name="Bishop-Lilly K.A."/>
            <person name="Broomall S.M."/>
            <person name="Chain P.S."/>
            <person name="Chertkov O."/>
            <person name="Coyne S.R."/>
            <person name="Daligault H.E."/>
            <person name="Davenport K.W."/>
            <person name="Erkkila T."/>
            <person name="Frey K.G."/>
            <person name="Gibbons H.S."/>
            <person name="Gu W."/>
            <person name="Jaissle J."/>
            <person name="Johnson S.L."/>
            <person name="Koroleva G.I."/>
            <person name="Ladner J.T."/>
            <person name="Lo C.-C."/>
            <person name="Minogue T.D."/>
            <person name="Munk C."/>
            <person name="Palacios G.F."/>
            <person name="Redden C.L."/>
            <person name="Rosenzweig C.N."/>
            <person name="Scholz M.B."/>
            <person name="Teshima H."/>
            <person name="Xu Y."/>
        </authorList>
    </citation>
    <scope>NUCLEOTIDE SEQUENCE</scope>
    <source>
        <strain evidence="4">Mb9</strain>
    </source>
</reference>
<gene>
    <name evidence="3" type="primary">feoA2</name>
    <name evidence="3" type="ORF">BRM9_1710</name>
    <name evidence="4" type="ORF">MB9_0646</name>
</gene>
<dbReference type="InterPro" id="IPR007167">
    <property type="entry name" value="Fe-transptr_FeoA-like"/>
</dbReference>
<evidence type="ECO:0000259" key="2">
    <source>
        <dbReference type="SMART" id="SM00899"/>
    </source>
</evidence>
<reference evidence="3" key="1">
    <citation type="submission" date="2013-12" db="EMBL/GenBank/DDBJ databases">
        <title>The complete genome sequence of Methanobacterium sp. BRM9.</title>
        <authorList>
            <consortium name="Pastoral Greenhouse Gas Research Consortium"/>
            <person name="Kelly W.J."/>
            <person name="Leahy S.C."/>
            <person name="Perry R."/>
            <person name="Li D."/>
            <person name="Altermann E."/>
            <person name="Lambie S.C."/>
            <person name="Attwood G.T."/>
        </authorList>
    </citation>
    <scope>NUCLEOTIDE SEQUENCE [LARGE SCALE GENOMIC DNA]</scope>
    <source>
        <strain evidence="3">BRM9</strain>
    </source>
</reference>
<dbReference type="SUPFAM" id="SSF50037">
    <property type="entry name" value="C-terminal domain of transcriptional repressors"/>
    <property type="match status" value="1"/>
</dbReference>
<dbReference type="EMBL" id="CP006933">
    <property type="protein sequence ID" value="AIS32520.1"/>
    <property type="molecule type" value="Genomic_DNA"/>
</dbReference>
<sequence length="76" mass="8450">MIKTLDNLKQGENGIISAFKGKGEVRKHLMEMGLVRGSDIKVERVAPLGDPIEVKIKGYSLSLRKEDAKKIEIEIS</sequence>
<name>A0A089ZH26_METFO</name>